<dbReference type="PANTHER" id="PTHR45527">
    <property type="entry name" value="NONRIBOSOMAL PEPTIDE SYNTHETASE"/>
    <property type="match status" value="1"/>
</dbReference>
<feature type="domain" description="Carrier" evidence="5">
    <location>
        <begin position="5"/>
        <end position="80"/>
    </location>
</feature>
<keyword evidence="4" id="KW-0436">Ligase</keyword>
<dbReference type="RefSeq" id="WP_169018333.1">
    <property type="nucleotide sequence ID" value="NZ_JABBMT010000002.1"/>
</dbReference>
<gene>
    <name evidence="6" type="ORF">HHO47_01810</name>
</gene>
<keyword evidence="7" id="KW-1185">Reference proteome</keyword>
<dbReference type="SUPFAM" id="SSF52777">
    <property type="entry name" value="CoA-dependent acyltransferases"/>
    <property type="match status" value="2"/>
</dbReference>
<dbReference type="GO" id="GO:0043041">
    <property type="term" value="P:amino acid activation for nonribosomal peptide biosynthetic process"/>
    <property type="evidence" value="ECO:0007669"/>
    <property type="project" value="TreeGrafter"/>
</dbReference>
<dbReference type="Proteomes" id="UP000570493">
    <property type="component" value="Unassembled WGS sequence"/>
</dbReference>
<dbReference type="PROSITE" id="PS50075">
    <property type="entry name" value="CARRIER"/>
    <property type="match status" value="2"/>
</dbReference>
<evidence type="ECO:0000256" key="2">
    <source>
        <dbReference type="ARBA" id="ARBA00022450"/>
    </source>
</evidence>
<dbReference type="Gene3D" id="3.40.50.12780">
    <property type="entry name" value="N-terminal domain of ligase-like"/>
    <property type="match status" value="1"/>
</dbReference>
<evidence type="ECO:0000313" key="6">
    <source>
        <dbReference type="EMBL" id="NMM39605.1"/>
    </source>
</evidence>
<dbReference type="GO" id="GO:0000036">
    <property type="term" value="F:acyl carrier activity"/>
    <property type="evidence" value="ECO:0007669"/>
    <property type="project" value="TreeGrafter"/>
</dbReference>
<evidence type="ECO:0000259" key="5">
    <source>
        <dbReference type="PROSITE" id="PS50075"/>
    </source>
</evidence>
<evidence type="ECO:0000256" key="3">
    <source>
        <dbReference type="ARBA" id="ARBA00022553"/>
    </source>
</evidence>
<name>A0A7Y0H9M1_9GAMM</name>
<dbReference type="Pfam" id="PF00501">
    <property type="entry name" value="AMP-binding"/>
    <property type="match status" value="2"/>
</dbReference>
<dbReference type="Pfam" id="PF00550">
    <property type="entry name" value="PP-binding"/>
    <property type="match status" value="2"/>
</dbReference>
<dbReference type="InterPro" id="IPR000873">
    <property type="entry name" value="AMP-dep_synth/lig_dom"/>
</dbReference>
<dbReference type="GO" id="GO:0005737">
    <property type="term" value="C:cytoplasm"/>
    <property type="evidence" value="ECO:0007669"/>
    <property type="project" value="TreeGrafter"/>
</dbReference>
<dbReference type="InterPro" id="IPR057737">
    <property type="entry name" value="Condensation_MtbB-like"/>
</dbReference>
<dbReference type="InterPro" id="IPR006162">
    <property type="entry name" value="Ppantetheine_attach_site"/>
</dbReference>
<dbReference type="Gene3D" id="1.10.1200.10">
    <property type="entry name" value="ACP-like"/>
    <property type="match status" value="2"/>
</dbReference>
<keyword evidence="3" id="KW-0597">Phosphoprotein</keyword>
<dbReference type="InterPro" id="IPR045851">
    <property type="entry name" value="AMP-bd_C_sf"/>
</dbReference>
<sequence length="1166" mass="130199">MELDNIELEIVITEQLKQILKLADETIPVAANLIEFGLHSLAIMQLVNTFQEEYQLSLNYVDFASAPRIIDWIVLLNRAQKSDEQKPLTDDDTMSDLPSLSTFNLDAIASQPELSECALSEMQYSFWAGQQSTALSAHLYVEFDGQNINPTVLNQAIQLLLKMHPMLSVVISNNGLQTIADVDPNYQIEIDDLRDSDSVEIAQFLHQKRIRLAHQKLAIEQGEVIYFSLTLLPEQAHRLHIDVNMIAADAPSILLIYRELASIYKGEHTQLTRCKQSYFDYLQQRQHDSTLKQTIQNDQAWWQDRLTDIAPPPKLPARAEYFRPDTFVCDSLHHTFSQQHKQALTALADKYQVSLSNLMLAVFSITVGNWSSANRFRLNLPVFKRQPYSDNINSLVGDFTDLVILNVELRDDEPFNIMLQRLADERQRVQQHSAYSGINVLRDLSKLHEDTQIAPIVYTCGLEHGEIIPESVTKTLGKPVWCVSQGPMVDLDVQVAEHNHGILINWDVRVAAFKEHVISEMFSAYLGLLEALVNSPQRAELPLTIQLPLTQRQRRQLHGDLHSHPQAMIKPLQSDFWQQVKHNPENTALCFAEQTISYAQLATNVSNVAVNLTAKHVKAGDCLAIELSESEAYITVILAILSIGASYVIAEGNVSNQWTESYKKNHCQYSVTNSQIVASNQFCYAELAQLPTISEANFTMQEPLSESALAYIVLDAEHQTAVKVTHQGIVSSLLDIITLFSFDQTTRLLSLYNPFQKLVALDIFATLSSGGTLVLVEQLHKLTPSLWAQFIQQQRVNTLHCSATQLSALLNNVKEKSLPSLAYVLAGAEPVATQLWQQLQSHNPSVQLVALAGAKQAAFYTSYSVCDEHKAKQTAFMTYGTPLPSIGCRVLNEQKRDCPDHVIGQLWVAGAAICTDDLVSAEESVAARYEQQGVIWYNTGNFAYYQQSGEIQLCGSASQLLYNQGYVIELQAIAALIVKLDTVLDASVQFVMDKGNKILIAGVVIKNDTVQQHMIHKQLAKILPRQLLPNHYYLATALPVNANGHIDQQALLRDCLQECEVQQASSNSSALQQAVGYIFASTIGTDISSNNLDEDFFSCGGDSLLATHLVAAVNQYFKGCELTVVDVFIERTANNLANKISDKLPEIANDIAEVLLKILRKNNAYC</sequence>
<dbReference type="GO" id="GO:0044550">
    <property type="term" value="P:secondary metabolite biosynthetic process"/>
    <property type="evidence" value="ECO:0007669"/>
    <property type="project" value="TreeGrafter"/>
</dbReference>
<evidence type="ECO:0000256" key="4">
    <source>
        <dbReference type="ARBA" id="ARBA00022598"/>
    </source>
</evidence>
<feature type="domain" description="Carrier" evidence="5">
    <location>
        <begin position="1066"/>
        <end position="1144"/>
    </location>
</feature>
<evidence type="ECO:0000313" key="7">
    <source>
        <dbReference type="Proteomes" id="UP000570493"/>
    </source>
</evidence>
<proteinExistence type="predicted"/>
<dbReference type="SUPFAM" id="SSF56801">
    <property type="entry name" value="Acetyl-CoA synthetase-like"/>
    <property type="match status" value="1"/>
</dbReference>
<dbReference type="InterPro" id="IPR023213">
    <property type="entry name" value="CAT-like_dom_sf"/>
</dbReference>
<dbReference type="InterPro" id="IPR042099">
    <property type="entry name" value="ANL_N_sf"/>
</dbReference>
<dbReference type="CDD" id="cd19535">
    <property type="entry name" value="Cyc_NRPS"/>
    <property type="match status" value="1"/>
</dbReference>
<dbReference type="Pfam" id="PF00668">
    <property type="entry name" value="Condensation"/>
    <property type="match status" value="1"/>
</dbReference>
<dbReference type="SUPFAM" id="SSF47336">
    <property type="entry name" value="ACP-like"/>
    <property type="match status" value="2"/>
</dbReference>
<organism evidence="6 7">
    <name type="scientific">Pseudoalteromonas arctica</name>
    <dbReference type="NCBI Taxonomy" id="394751"/>
    <lineage>
        <taxon>Bacteria</taxon>
        <taxon>Pseudomonadati</taxon>
        <taxon>Pseudomonadota</taxon>
        <taxon>Gammaproteobacteria</taxon>
        <taxon>Alteromonadales</taxon>
        <taxon>Pseudoalteromonadaceae</taxon>
        <taxon>Pseudoalteromonas</taxon>
    </lineage>
</organism>
<dbReference type="InterPro" id="IPR009081">
    <property type="entry name" value="PP-bd_ACP"/>
</dbReference>
<dbReference type="Gene3D" id="3.30.559.30">
    <property type="entry name" value="Nonribosomal peptide synthetase, condensation domain"/>
    <property type="match status" value="1"/>
</dbReference>
<dbReference type="PANTHER" id="PTHR45527:SF10">
    <property type="entry name" value="PYOCHELIN SYNTHASE PCHF"/>
    <property type="match status" value="1"/>
</dbReference>
<dbReference type="EMBL" id="JABBMT010000002">
    <property type="protein sequence ID" value="NMM39605.1"/>
    <property type="molecule type" value="Genomic_DNA"/>
</dbReference>
<dbReference type="PROSITE" id="PS00012">
    <property type="entry name" value="PHOSPHOPANTETHEINE"/>
    <property type="match status" value="2"/>
</dbReference>
<dbReference type="InterPro" id="IPR036736">
    <property type="entry name" value="ACP-like_sf"/>
</dbReference>
<keyword evidence="2" id="KW-0596">Phosphopantetheine</keyword>
<dbReference type="Gene3D" id="3.30.559.10">
    <property type="entry name" value="Chloramphenicol acetyltransferase-like domain"/>
    <property type="match status" value="1"/>
</dbReference>
<evidence type="ECO:0000256" key="1">
    <source>
        <dbReference type="ARBA" id="ARBA00001957"/>
    </source>
</evidence>
<comment type="cofactor">
    <cofactor evidence="1">
        <name>pantetheine 4'-phosphate</name>
        <dbReference type="ChEBI" id="CHEBI:47942"/>
    </cofactor>
</comment>
<dbReference type="Gene3D" id="3.30.300.30">
    <property type="match status" value="1"/>
</dbReference>
<dbReference type="AlphaFoldDB" id="A0A7Y0H9M1"/>
<protein>
    <submittedName>
        <fullName evidence="6">AMP-binding protein</fullName>
    </submittedName>
</protein>
<reference evidence="6" key="1">
    <citation type="submission" date="2020-04" db="EMBL/GenBank/DDBJ databases">
        <title>Genome Sequencing for Pseudoaltermonas arctica.</title>
        <authorList>
            <person name="Elkins N.S."/>
        </authorList>
    </citation>
    <scope>NUCLEOTIDE SEQUENCE [LARGE SCALE GENOMIC DNA]</scope>
    <source>
        <strain evidence="6">NEC-BIFX-2020_0012</strain>
    </source>
</reference>
<accession>A0A7Y0H9M1</accession>
<dbReference type="InterPro" id="IPR001242">
    <property type="entry name" value="Condensation_dom"/>
</dbReference>
<comment type="caution">
    <text evidence="6">The sequence shown here is derived from an EMBL/GenBank/DDBJ whole genome shotgun (WGS) entry which is preliminary data.</text>
</comment>
<dbReference type="GO" id="GO:0031177">
    <property type="term" value="F:phosphopantetheine binding"/>
    <property type="evidence" value="ECO:0007669"/>
    <property type="project" value="TreeGrafter"/>
</dbReference>
<dbReference type="GO" id="GO:0016874">
    <property type="term" value="F:ligase activity"/>
    <property type="evidence" value="ECO:0007669"/>
    <property type="project" value="UniProtKB-KW"/>
</dbReference>